<dbReference type="Proteomes" id="UP000076532">
    <property type="component" value="Unassembled WGS sequence"/>
</dbReference>
<dbReference type="EMBL" id="KV417735">
    <property type="protein sequence ID" value="KZP07943.1"/>
    <property type="molecule type" value="Genomic_DNA"/>
</dbReference>
<evidence type="ECO:0000313" key="4">
    <source>
        <dbReference type="Proteomes" id="UP000076532"/>
    </source>
</evidence>
<sequence>MLVRKAHRRHSAPGRPRGARRSSLGGSLAERRQGQITFPITTRKFAINLAHLLPASPPVLLRRCGSVCSGICTGSLLEAVKVVN</sequence>
<evidence type="ECO:0000313" key="2">
    <source>
        <dbReference type="EMBL" id="KZP07943.1"/>
    </source>
</evidence>
<protein>
    <submittedName>
        <fullName evidence="2">Uncharacterized protein</fullName>
    </submittedName>
</protein>
<dbReference type="AlphaFoldDB" id="A0A165WV94"/>
<dbReference type="EMBL" id="KV417697">
    <property type="protein sequence ID" value="KZP09532.1"/>
    <property type="molecule type" value="Genomic_DNA"/>
</dbReference>
<accession>A0A165WV94</accession>
<organism evidence="2 4">
    <name type="scientific">Athelia psychrophila</name>
    <dbReference type="NCBI Taxonomy" id="1759441"/>
    <lineage>
        <taxon>Eukaryota</taxon>
        <taxon>Fungi</taxon>
        <taxon>Dikarya</taxon>
        <taxon>Basidiomycota</taxon>
        <taxon>Agaricomycotina</taxon>
        <taxon>Agaricomycetes</taxon>
        <taxon>Agaricomycetidae</taxon>
        <taxon>Atheliales</taxon>
        <taxon>Atheliaceae</taxon>
        <taxon>Athelia</taxon>
    </lineage>
</organism>
<gene>
    <name evidence="3" type="ORF">FIBSPDRAFT_232597</name>
    <name evidence="2" type="ORF">FIBSPDRAFT_271466</name>
</gene>
<feature type="region of interest" description="Disordered" evidence="1">
    <location>
        <begin position="1"/>
        <end position="30"/>
    </location>
</feature>
<evidence type="ECO:0000256" key="1">
    <source>
        <dbReference type="SAM" id="MobiDB-lite"/>
    </source>
</evidence>
<name>A0A165WV94_9AGAM</name>
<reference evidence="2 4" key="1">
    <citation type="journal article" date="2016" name="Mol. Biol. Evol.">
        <title>Comparative Genomics of Early-Diverging Mushroom-Forming Fungi Provides Insights into the Origins of Lignocellulose Decay Capabilities.</title>
        <authorList>
            <person name="Nagy L.G."/>
            <person name="Riley R."/>
            <person name="Tritt A."/>
            <person name="Adam C."/>
            <person name="Daum C."/>
            <person name="Floudas D."/>
            <person name="Sun H."/>
            <person name="Yadav J.S."/>
            <person name="Pangilinan J."/>
            <person name="Larsson K.H."/>
            <person name="Matsuura K."/>
            <person name="Barry K."/>
            <person name="Labutti K."/>
            <person name="Kuo R."/>
            <person name="Ohm R.A."/>
            <person name="Bhattacharya S.S."/>
            <person name="Shirouzu T."/>
            <person name="Yoshinaga Y."/>
            <person name="Martin F.M."/>
            <person name="Grigoriev I.V."/>
            <person name="Hibbett D.S."/>
        </authorList>
    </citation>
    <scope>NUCLEOTIDE SEQUENCE [LARGE SCALE GENOMIC DNA]</scope>
    <source>
        <strain evidence="2 4">CBS 109695</strain>
    </source>
</reference>
<proteinExistence type="predicted"/>
<evidence type="ECO:0000313" key="3">
    <source>
        <dbReference type="EMBL" id="KZP09532.1"/>
    </source>
</evidence>
<keyword evidence="4" id="KW-1185">Reference proteome</keyword>
<feature type="compositionally biased region" description="Basic residues" evidence="1">
    <location>
        <begin position="1"/>
        <end position="20"/>
    </location>
</feature>